<name>A0A5S9F539_UABAM</name>
<organism evidence="1 2">
    <name type="scientific">Uabimicrobium amorphum</name>
    <dbReference type="NCBI Taxonomy" id="2596890"/>
    <lineage>
        <taxon>Bacteria</taxon>
        <taxon>Pseudomonadati</taxon>
        <taxon>Planctomycetota</taxon>
        <taxon>Candidatus Uabimicrobiia</taxon>
        <taxon>Candidatus Uabimicrobiales</taxon>
        <taxon>Candidatus Uabimicrobiaceae</taxon>
        <taxon>Candidatus Uabimicrobium</taxon>
    </lineage>
</organism>
<dbReference type="KEGG" id="uam:UABAM_04821"/>
<evidence type="ECO:0000313" key="2">
    <source>
        <dbReference type="Proteomes" id="UP000326354"/>
    </source>
</evidence>
<sequence>MTTITLTLELLEKLDIQSSRLLGLTQDPRYSDFVEEFEINHVQCSLWLDISRILAHILDRNEYEDVVCDYEEFGLMAKKIMASLDTKFMHLKQLLAQCNVLHDNYEIGKILHESMEDVQDIYKSIEVALSKMLTNPDEIKNIFG</sequence>
<evidence type="ECO:0000313" key="1">
    <source>
        <dbReference type="EMBL" id="BBM86435.1"/>
    </source>
</evidence>
<keyword evidence="2" id="KW-1185">Reference proteome</keyword>
<accession>A0A5S9F539</accession>
<gene>
    <name evidence="1" type="ORF">UABAM_04821</name>
</gene>
<dbReference type="Proteomes" id="UP000326354">
    <property type="component" value="Chromosome"/>
</dbReference>
<proteinExistence type="predicted"/>
<dbReference type="AlphaFoldDB" id="A0A5S9F539"/>
<dbReference type="EMBL" id="AP019860">
    <property type="protein sequence ID" value="BBM86435.1"/>
    <property type="molecule type" value="Genomic_DNA"/>
</dbReference>
<reference evidence="1 2" key="1">
    <citation type="submission" date="2019-08" db="EMBL/GenBank/DDBJ databases">
        <title>Complete genome sequence of Candidatus Uab amorphum.</title>
        <authorList>
            <person name="Shiratori T."/>
            <person name="Suzuki S."/>
            <person name="Kakizawa Y."/>
            <person name="Ishida K."/>
        </authorList>
    </citation>
    <scope>NUCLEOTIDE SEQUENCE [LARGE SCALE GENOMIC DNA]</scope>
    <source>
        <strain evidence="1 2">SRT547</strain>
    </source>
</reference>
<protein>
    <submittedName>
        <fullName evidence="1">Uncharacterized protein</fullName>
    </submittedName>
</protein>
<dbReference type="RefSeq" id="WP_151970491.1">
    <property type="nucleotide sequence ID" value="NZ_AP019860.1"/>
</dbReference>